<evidence type="ECO:0008006" key="3">
    <source>
        <dbReference type="Google" id="ProtNLM"/>
    </source>
</evidence>
<proteinExistence type="predicted"/>
<accession>A0A510E6X2</accession>
<name>A0A510E6X2_9CREN</name>
<protein>
    <recommendedName>
        <fullName evidence="3">CRISPR type III A-associated protein Csm5</fullName>
    </recommendedName>
</protein>
<evidence type="ECO:0000313" key="1">
    <source>
        <dbReference type="EMBL" id="BBG27760.1"/>
    </source>
</evidence>
<reference evidence="2" key="1">
    <citation type="submission" date="2018-09" db="EMBL/GenBank/DDBJ databases">
        <title>Complete Genome Sequencing of Sulfolobus sp. JCM 16834.</title>
        <authorList>
            <person name="Kato S."/>
            <person name="Itoh T."/>
            <person name="Ohkuma M."/>
        </authorList>
    </citation>
    <scope>NUCLEOTIDE SEQUENCE [LARGE SCALE GENOMIC DNA]</scope>
    <source>
        <strain evidence="2">IC-007</strain>
    </source>
</reference>
<dbReference type="EMBL" id="AP018930">
    <property type="protein sequence ID" value="BBG27760.1"/>
    <property type="molecule type" value="Genomic_DNA"/>
</dbReference>
<dbReference type="Proteomes" id="UP000325030">
    <property type="component" value="Chromosome"/>
</dbReference>
<dbReference type="RefSeq" id="WP_149564981.1">
    <property type="nucleotide sequence ID" value="NZ_AP018930.1"/>
</dbReference>
<gene>
    <name evidence="1" type="ORF">IC007_2314</name>
</gene>
<evidence type="ECO:0000313" key="2">
    <source>
        <dbReference type="Proteomes" id="UP000325030"/>
    </source>
</evidence>
<dbReference type="AlphaFoldDB" id="A0A510E6X2"/>
<dbReference type="GeneID" id="41718623"/>
<sequence length="334" mass="38349">MSFLDGREITLEPITPVFVASGELLQDRIDFFVRNDKIVVIDQSHLMDRDVRDFNDLFNEKFVRKIFGVPVIVRSSIQTQQILMLNHLIFPASSMKGLLRTCVLNSRTKRDPNVMDNIYKGLSNINTLLGTGKFRVARAFLKNTASPAEQLMKHSVFSSSVPYDEFKDLMISEPSGEKIGLDLNKIEIIETVGSFHRQVYAITFVRGVLRYDAKIMRRPNNGPYSRLSNITWNEVISSMREFSTILIKDEMEKANRGNQVKYKEFLKDLRTAEGCFPLKVGMFTGHVAKTVQLDDKTATFRDRVMTNIYRHLWDNRTLKLVNGVGVGWARICIR</sequence>
<organism evidence="1 2">
    <name type="scientific">Sulfuracidifex tepidarius</name>
    <dbReference type="NCBI Taxonomy" id="1294262"/>
    <lineage>
        <taxon>Archaea</taxon>
        <taxon>Thermoproteota</taxon>
        <taxon>Thermoprotei</taxon>
        <taxon>Sulfolobales</taxon>
        <taxon>Sulfolobaceae</taxon>
        <taxon>Sulfuracidifex</taxon>
    </lineage>
</organism>